<evidence type="ECO:0000256" key="9">
    <source>
        <dbReference type="ARBA" id="ARBA00061226"/>
    </source>
</evidence>
<keyword evidence="11" id="KW-0175">Coiled coil</keyword>
<feature type="compositionally biased region" description="Low complexity" evidence="12">
    <location>
        <begin position="244"/>
        <end position="261"/>
    </location>
</feature>
<keyword evidence="6 13" id="KW-0472">Membrane</keyword>
<comment type="similarity">
    <text evidence="9">Belongs to the SLP1 family.</text>
</comment>
<feature type="compositionally biased region" description="Acidic residues" evidence="12">
    <location>
        <begin position="486"/>
        <end position="504"/>
    </location>
</feature>
<keyword evidence="4" id="KW-0256">Endoplasmic reticulum</keyword>
<dbReference type="GO" id="GO:0005789">
    <property type="term" value="C:endoplasmic reticulum membrane"/>
    <property type="evidence" value="ECO:0007669"/>
    <property type="project" value="UniProtKB-SubCell"/>
</dbReference>
<evidence type="ECO:0000259" key="14">
    <source>
        <dbReference type="PROSITE" id="PS51469"/>
    </source>
</evidence>
<evidence type="ECO:0000256" key="6">
    <source>
        <dbReference type="ARBA" id="ARBA00023136"/>
    </source>
</evidence>
<keyword evidence="2 13" id="KW-0812">Transmembrane</keyword>
<keyword evidence="16" id="KW-1185">Reference proteome</keyword>
<feature type="compositionally biased region" description="Polar residues" evidence="12">
    <location>
        <begin position="309"/>
        <end position="323"/>
    </location>
</feature>
<feature type="domain" description="SUN" evidence="14">
    <location>
        <begin position="309"/>
        <end position="468"/>
    </location>
</feature>
<feature type="transmembrane region" description="Helical" evidence="13">
    <location>
        <begin position="1048"/>
        <end position="1072"/>
    </location>
</feature>
<dbReference type="PANTHER" id="PTHR12953:SF0">
    <property type="entry name" value="SUN DOMAIN-CONTAINING OSSIFICATION FACTOR"/>
    <property type="match status" value="1"/>
</dbReference>
<proteinExistence type="inferred from homology"/>
<evidence type="ECO:0000313" key="16">
    <source>
        <dbReference type="Proteomes" id="UP000786811"/>
    </source>
</evidence>
<evidence type="ECO:0000256" key="7">
    <source>
        <dbReference type="ARBA" id="ARBA00023180"/>
    </source>
</evidence>
<organism evidence="15 16">
    <name type="scientific">Cotesia congregata</name>
    <name type="common">Parasitoid wasp</name>
    <name type="synonym">Apanteles congregatus</name>
    <dbReference type="NCBI Taxonomy" id="51543"/>
    <lineage>
        <taxon>Eukaryota</taxon>
        <taxon>Metazoa</taxon>
        <taxon>Ecdysozoa</taxon>
        <taxon>Arthropoda</taxon>
        <taxon>Hexapoda</taxon>
        <taxon>Insecta</taxon>
        <taxon>Pterygota</taxon>
        <taxon>Neoptera</taxon>
        <taxon>Endopterygota</taxon>
        <taxon>Hymenoptera</taxon>
        <taxon>Apocrita</taxon>
        <taxon>Ichneumonoidea</taxon>
        <taxon>Braconidae</taxon>
        <taxon>Microgastrinae</taxon>
        <taxon>Cotesia</taxon>
    </lineage>
</organism>
<evidence type="ECO:0000256" key="4">
    <source>
        <dbReference type="ARBA" id="ARBA00022824"/>
    </source>
</evidence>
<keyword evidence="5 13" id="KW-1133">Transmembrane helix</keyword>
<feature type="transmembrane region" description="Helical" evidence="13">
    <location>
        <begin position="7"/>
        <end position="26"/>
    </location>
</feature>
<dbReference type="PANTHER" id="PTHR12953">
    <property type="entry name" value="MEMBRANE PROTEIN CH1 RELATED"/>
    <property type="match status" value="1"/>
</dbReference>
<feature type="compositionally biased region" description="Polar residues" evidence="12">
    <location>
        <begin position="115"/>
        <end position="126"/>
    </location>
</feature>
<feature type="region of interest" description="Disordered" evidence="12">
    <location>
        <begin position="106"/>
        <end position="126"/>
    </location>
</feature>
<evidence type="ECO:0000256" key="8">
    <source>
        <dbReference type="ARBA" id="ARBA00046288"/>
    </source>
</evidence>
<reference evidence="15" key="1">
    <citation type="submission" date="2021-04" db="EMBL/GenBank/DDBJ databases">
        <authorList>
            <person name="Chebbi M.A.C M."/>
        </authorList>
    </citation>
    <scope>NUCLEOTIDE SEQUENCE</scope>
</reference>
<dbReference type="GO" id="GO:0034975">
    <property type="term" value="P:protein folding in endoplasmic reticulum"/>
    <property type="evidence" value="ECO:0007669"/>
    <property type="project" value="TreeGrafter"/>
</dbReference>
<accession>A0A8J2HBT1</accession>
<evidence type="ECO:0000313" key="15">
    <source>
        <dbReference type="EMBL" id="CAG5093045.1"/>
    </source>
</evidence>
<evidence type="ECO:0000256" key="10">
    <source>
        <dbReference type="ARBA" id="ARBA00064635"/>
    </source>
</evidence>
<name>A0A8J2HBT1_COTCN</name>
<comment type="subunit">
    <text evidence="10">Interacts with EMP65.</text>
</comment>
<dbReference type="InterPro" id="IPR008979">
    <property type="entry name" value="Galactose-bd-like_sf"/>
</dbReference>
<evidence type="ECO:0000256" key="3">
    <source>
        <dbReference type="ARBA" id="ARBA00022729"/>
    </source>
</evidence>
<gene>
    <name evidence="15" type="ORF">HICCMSTLAB_LOCUS6546</name>
</gene>
<evidence type="ECO:0000256" key="11">
    <source>
        <dbReference type="SAM" id="Coils"/>
    </source>
</evidence>
<feature type="region of interest" description="Disordered" evidence="12">
    <location>
        <begin position="240"/>
        <end position="324"/>
    </location>
</feature>
<protein>
    <submittedName>
        <fullName evidence="15">Similar to Suco: SUN domain-containing ossification factor (Mus musculus)</fullName>
    </submittedName>
</protein>
<dbReference type="SUPFAM" id="SSF49785">
    <property type="entry name" value="Galactose-binding domain-like"/>
    <property type="match status" value="1"/>
</dbReference>
<keyword evidence="3" id="KW-0732">Signal</keyword>
<dbReference type="InterPro" id="IPR012919">
    <property type="entry name" value="SUN_dom"/>
</dbReference>
<sequence length="1386" mass="155624">MRLHHNNWIIFIIFIANNGFLFNNVATKDTPNPLIENDHGYGIVKNVSSSDTGHSKRETLESFLISKIELPAHDKTDEKQHNFVVLMDNNNLNKADDAFRNDETTQTKNLDIKESLTQQPNLSQGISEPDQDVVLTLIDTASTELHSIAEPHLSSNHGQASTNNFSQSIVSSDFESSVEDPEKLKISTGSPVNLIVDDNIINFDESLSTEQSTEFQNDEIQSQFLQDHKNLPNDSEKIRKTTEELSASGELEESTTQTTLLPRSSEESGTASLDSFVGSDDSENHEDIPSYNEWTQKKMEEDEKKKTHPNISIQNLGTPNRSVGSMKVRSKNYASLDCGAKVAGSNSGAQGARNVLVSTRDEYMLNPCTSKVWFVVELCEAIQAKKIELANFELFSSSPKNFSVFISKNPTKDWSPVGQFIAKDERDIQSFYLQPQLFGKFIKVELHSHYGSEHFCPISLFRAYGISEFEVLETETETKDIYYDDEKLDDDEDEEDSEDDDMINSDDGEIYNVINNNNNNENIINNHDGNESKNLFGSARDAVISIVKKAAEVLVKTENFSVNNNNTKTQTDIVNDIDDTFIDCITPRYTILCNNCTENYFDKVFELISCRFKYLDSILKITLINQAISETEVCGFNGVNFNFNRDDSIVKKKTKNFNVSKSRSTSLLISIFKPEYIVALCNIFAINEQKLPLNSTFVISNNLSINTVTPEIASLSSESLTSVHKISNLCTLDSTNCKSIITHSKEPQCHSQGPFIKDDIFTTDIKNSKVVNPSGTIAVNEKEILLITPTKTLIDDNTEKKSPVIILEPSKSLAEETVQSETIISTPLTNSDVGTSKVFEELSLTDTSIESASQTLSSSVVKNHENNYKSITANNDKENIIINSKSITKISEEKDDKSKERDQDDIKLTPQEQLSLDTLLLDLKALENDPSIQGSTASTVIQPVASSTPQQKESVFLRLSNRIKTLERNMSLSAQYLEELSRRYKKQVEEMQRSLERATTTIGEELKKNEEKELKRLEEITLLREEILSLTESVETLLYDKSSWKNKLLIFGQHIVLIFVEITILIIIIILCRKPSDIKDVTIKKNDLNKGITRRKSAELITTGSTNKKCRRPSEIVSRIKGSYRDLMIDERLDTRKERKKKRRRDSAIRSSSNIEINKNAIPKTVLPKQSLSINCSNFENSDDHQIKTVDMSSDTDGTPLKNQLSINNSDSSVSNILKNRIVVDEIDSTSLGKIVNNSVGSQDSPGIYSDFEHENTKNSSRGLRILKTAKFHSPYFMKTAFQSRSKKDKLEHHHNLQSVQLISDNWEKYSRTSGSSRSGQDSPSSLSAFSDLLSVNLNNYNVNGDSAKNNGSNITSSSVNGHITPTSDVKIKKEGSLRKIVKKLF</sequence>
<dbReference type="FunFam" id="2.60.120.260:FF:000099">
    <property type="entry name" value="Uncharacterized protein, isoform C"/>
    <property type="match status" value="1"/>
</dbReference>
<dbReference type="Proteomes" id="UP000786811">
    <property type="component" value="Unassembled WGS sequence"/>
</dbReference>
<comment type="caution">
    <text evidence="15">The sequence shown here is derived from an EMBL/GenBank/DDBJ whole genome shotgun (WGS) entry which is preliminary data.</text>
</comment>
<feature type="region of interest" description="Disordered" evidence="12">
    <location>
        <begin position="482"/>
        <end position="504"/>
    </location>
</feature>
<dbReference type="InterPro" id="IPR045120">
    <property type="entry name" value="Suco/Slp1-like"/>
</dbReference>
<dbReference type="Pfam" id="PF07738">
    <property type="entry name" value="Sad1_UNC"/>
    <property type="match status" value="1"/>
</dbReference>
<dbReference type="EMBL" id="CAJNRD030001120">
    <property type="protein sequence ID" value="CAG5093045.1"/>
    <property type="molecule type" value="Genomic_DNA"/>
</dbReference>
<evidence type="ECO:0000256" key="5">
    <source>
        <dbReference type="ARBA" id="ARBA00022989"/>
    </source>
</evidence>
<feature type="compositionally biased region" description="Basic and acidic residues" evidence="12">
    <location>
        <begin position="295"/>
        <end position="305"/>
    </location>
</feature>
<evidence type="ECO:0000256" key="12">
    <source>
        <dbReference type="SAM" id="MobiDB-lite"/>
    </source>
</evidence>
<dbReference type="PROSITE" id="PS51469">
    <property type="entry name" value="SUN"/>
    <property type="match status" value="1"/>
</dbReference>
<comment type="subcellular location">
    <subcellularLocation>
        <location evidence="8">Endomembrane system</location>
        <topology evidence="8">Single-pass type I membrane protein</topology>
    </subcellularLocation>
    <subcellularLocation>
        <location evidence="1">Endoplasmic reticulum membrane</location>
        <topology evidence="1">Single-pass membrane protein</topology>
    </subcellularLocation>
</comment>
<keyword evidence="7" id="KW-0325">Glycoprotein</keyword>
<dbReference type="OrthoDB" id="266334at2759"/>
<feature type="coiled-coil region" evidence="11">
    <location>
        <begin position="974"/>
        <end position="1001"/>
    </location>
</feature>
<evidence type="ECO:0000256" key="1">
    <source>
        <dbReference type="ARBA" id="ARBA00004389"/>
    </source>
</evidence>
<evidence type="ECO:0000256" key="2">
    <source>
        <dbReference type="ARBA" id="ARBA00022692"/>
    </source>
</evidence>
<evidence type="ECO:0000256" key="13">
    <source>
        <dbReference type="SAM" id="Phobius"/>
    </source>
</evidence>